<feature type="chain" id="PRO_5012941144" description="Carboxypeptidase regulatory-like domain-containing protein" evidence="1">
    <location>
        <begin position="19"/>
        <end position="171"/>
    </location>
</feature>
<evidence type="ECO:0000313" key="2">
    <source>
        <dbReference type="EMBL" id="SNS43647.1"/>
    </source>
</evidence>
<dbReference type="AlphaFoldDB" id="A0A239EG83"/>
<name>A0A239EG83_9BACT</name>
<gene>
    <name evidence="2" type="ORF">SAMN06296052_106159</name>
</gene>
<keyword evidence="3" id="KW-1185">Reference proteome</keyword>
<evidence type="ECO:0000313" key="3">
    <source>
        <dbReference type="Proteomes" id="UP000198432"/>
    </source>
</evidence>
<dbReference type="Proteomes" id="UP000198432">
    <property type="component" value="Unassembled WGS sequence"/>
</dbReference>
<dbReference type="SUPFAM" id="SSF117074">
    <property type="entry name" value="Hypothetical protein PA1324"/>
    <property type="match status" value="1"/>
</dbReference>
<reference evidence="3" key="1">
    <citation type="submission" date="2017-06" db="EMBL/GenBank/DDBJ databases">
        <authorList>
            <person name="Varghese N."/>
            <person name="Submissions S."/>
        </authorList>
    </citation>
    <scope>NUCLEOTIDE SEQUENCE [LARGE SCALE GENOMIC DNA]</scope>
    <source>
        <strain evidence="3">NKM1</strain>
    </source>
</reference>
<sequence>MKKVLTVCLLACALLVLAACSKEQEATPAPWLNNISKLYEHNQSKIVVTGGIAGTLTLKEGNCMPIVNRNSCKEYPVKRGIVLYPYLTLQDVEMKNYTFYTPISAKPLLTTETDAEGFYEIEMPAGVYSIFILEDGQLYANGLDGQGGINPVVVEAGSVNKVNLRLDYAVY</sequence>
<dbReference type="RefSeq" id="WP_089318806.1">
    <property type="nucleotide sequence ID" value="NZ_FZOQ01000006.1"/>
</dbReference>
<feature type="signal peptide" evidence="1">
    <location>
        <begin position="1"/>
        <end position="18"/>
    </location>
</feature>
<evidence type="ECO:0008006" key="4">
    <source>
        <dbReference type="Google" id="ProtNLM"/>
    </source>
</evidence>
<keyword evidence="1" id="KW-0732">Signal</keyword>
<proteinExistence type="predicted"/>
<dbReference type="PROSITE" id="PS51257">
    <property type="entry name" value="PROKAR_LIPOPROTEIN"/>
    <property type="match status" value="1"/>
</dbReference>
<evidence type="ECO:0000256" key="1">
    <source>
        <dbReference type="SAM" id="SignalP"/>
    </source>
</evidence>
<dbReference type="OrthoDB" id="956632at2"/>
<protein>
    <recommendedName>
        <fullName evidence="4">Carboxypeptidase regulatory-like domain-containing protein</fullName>
    </recommendedName>
</protein>
<accession>A0A239EG83</accession>
<dbReference type="EMBL" id="FZOQ01000006">
    <property type="protein sequence ID" value="SNS43647.1"/>
    <property type="molecule type" value="Genomic_DNA"/>
</dbReference>
<organism evidence="2 3">
    <name type="scientific">Pontibacter ummariensis</name>
    <dbReference type="NCBI Taxonomy" id="1610492"/>
    <lineage>
        <taxon>Bacteria</taxon>
        <taxon>Pseudomonadati</taxon>
        <taxon>Bacteroidota</taxon>
        <taxon>Cytophagia</taxon>
        <taxon>Cytophagales</taxon>
        <taxon>Hymenobacteraceae</taxon>
        <taxon>Pontibacter</taxon>
    </lineage>
</organism>